<evidence type="ECO:0000313" key="1">
    <source>
        <dbReference type="EMBL" id="MCU5746642.1"/>
    </source>
</evidence>
<sequence>MIDGRYADYQNVAFKVVDETGNEYVLVTEDAEAESLGFEAQTTKHTTHTLYYKKVAKNEVDRIYVLSQEARYGGAVFDLFQDVEGSNYIGTDNQDKAEAFGLESNGEDYYSKKVDEDEIDKIIYRKDID</sequence>
<keyword evidence="2" id="KW-1185">Reference proteome</keyword>
<dbReference type="EMBL" id="JAOPKZ010000013">
    <property type="protein sequence ID" value="MCU5746642.1"/>
    <property type="molecule type" value="Genomic_DNA"/>
</dbReference>
<organism evidence="1 2">
    <name type="scientific">Staphylococcus marylandisciuri</name>
    <dbReference type="NCBI Taxonomy" id="2981529"/>
    <lineage>
        <taxon>Bacteria</taxon>
        <taxon>Bacillati</taxon>
        <taxon>Bacillota</taxon>
        <taxon>Bacilli</taxon>
        <taxon>Bacillales</taxon>
        <taxon>Staphylococcaceae</taxon>
        <taxon>Staphylococcus</taxon>
    </lineage>
</organism>
<dbReference type="Proteomes" id="UP001209553">
    <property type="component" value="Unassembled WGS sequence"/>
</dbReference>
<accession>A0ABT2QRR3</accession>
<proteinExistence type="predicted"/>
<dbReference type="RefSeq" id="WP_262856290.1">
    <property type="nucleotide sequence ID" value="NZ_JAOPKZ010000013.1"/>
</dbReference>
<gene>
    <name evidence="1" type="ORF">N9R04_07955</name>
</gene>
<comment type="caution">
    <text evidence="1">The sequence shown here is derived from an EMBL/GenBank/DDBJ whole genome shotgun (WGS) entry which is preliminary data.</text>
</comment>
<evidence type="ECO:0000313" key="2">
    <source>
        <dbReference type="Proteomes" id="UP001209553"/>
    </source>
</evidence>
<name>A0ABT2QRR3_9STAP</name>
<protein>
    <submittedName>
        <fullName evidence="1">Uncharacterized protein</fullName>
    </submittedName>
</protein>
<reference evidence="1 2" key="1">
    <citation type="journal article" date="2023" name="Int. J. Syst. Evol. Microbiol.">
        <title>Streptococcus sciuri sp. nov., Staphylococcus marylandisciuri sp. nov. and Staphylococcus americanisciuri sp. nov., isolated from faeces of eastern grey squirrel (Sciurus carolinensis).</title>
        <authorList>
            <person name="Volokhov D.V."/>
            <person name="Zagorodnyaya T.A."/>
            <person name="Furtak V.A."/>
            <person name="Nattanmai G."/>
            <person name="Randall L."/>
            <person name="Jose S."/>
            <person name="Gao Y."/>
            <person name="Eisenberg T."/>
            <person name="Delmonte P."/>
            <person name="Blom J."/>
            <person name="Mitchell K.K."/>
        </authorList>
    </citation>
    <scope>NUCLEOTIDE SEQUENCE [LARGE SCALE GENOMIC DNA]</scope>
    <source>
        <strain evidence="1 2">SQ8-PEA</strain>
    </source>
</reference>